<dbReference type="InterPro" id="IPR051531">
    <property type="entry name" value="N-acetyltransferase"/>
</dbReference>
<keyword evidence="3" id="KW-1185">Reference proteome</keyword>
<dbReference type="Proteomes" id="UP000031778">
    <property type="component" value="Chromosome"/>
</dbReference>
<dbReference type="CDD" id="cd04301">
    <property type="entry name" value="NAT_SF"/>
    <property type="match status" value="1"/>
</dbReference>
<dbReference type="GO" id="GO:0008999">
    <property type="term" value="F:protein-N-terminal-alanine acetyltransferase activity"/>
    <property type="evidence" value="ECO:0007669"/>
    <property type="project" value="TreeGrafter"/>
</dbReference>
<dbReference type="Pfam" id="PF13302">
    <property type="entry name" value="Acetyltransf_3"/>
    <property type="match status" value="1"/>
</dbReference>
<reference evidence="2 3" key="1">
    <citation type="submission" date="2014-03" db="EMBL/GenBank/DDBJ databases">
        <title>The Complete Genome Sequence of Bacillus bombyseptieus.</title>
        <authorList>
            <person name="Cheng T."/>
            <person name="Lin P."/>
            <person name="Jin S."/>
            <person name="Wu Y."/>
            <person name="Fu B."/>
            <person name="Long R."/>
            <person name="Liu D."/>
            <person name="Guo Y."/>
            <person name="Peng L."/>
            <person name="Xia Q."/>
        </authorList>
    </citation>
    <scope>NUCLEOTIDE SEQUENCE [LARGE SCALE GENOMIC DNA]</scope>
    <source>
        <strain evidence="3">wang</strain>
    </source>
</reference>
<dbReference type="PANTHER" id="PTHR43792">
    <property type="entry name" value="GNAT FAMILY, PUTATIVE (AFU_ORTHOLOGUE AFUA_3G00765)-RELATED-RELATED"/>
    <property type="match status" value="1"/>
</dbReference>
<accession>A0A9W3L4D9</accession>
<evidence type="ECO:0000313" key="3">
    <source>
        <dbReference type="Proteomes" id="UP000031778"/>
    </source>
</evidence>
<proteinExistence type="predicted"/>
<evidence type="ECO:0000313" key="2">
    <source>
        <dbReference type="EMBL" id="AHX19649.1"/>
    </source>
</evidence>
<dbReference type="EMBL" id="CP007512">
    <property type="protein sequence ID" value="AHX19649.1"/>
    <property type="molecule type" value="Genomic_DNA"/>
</dbReference>
<sequence>MIIEKWSYPTLYTKRLMLRKMNMSDSLHIYEYATDKEMTTFTVWDAHRSLCDTYNYIEEIVGQYNGGQVAPLGIVLKEEKKLIGTCGFIKYDLVTHTAEIAYALSRKYWGRGLATEAVLAFFYYGFHELHLNSIETGCDSENEASEKLMKRLNMEYECTIQKDMFIKGKYRDTKRYCISRERYMDK</sequence>
<protein>
    <submittedName>
        <fullName evidence="2">Alanine acetyltransferase</fullName>
    </submittedName>
</protein>
<dbReference type="InterPro" id="IPR016181">
    <property type="entry name" value="Acyl_CoA_acyltransferase"/>
</dbReference>
<dbReference type="PROSITE" id="PS51186">
    <property type="entry name" value="GNAT"/>
    <property type="match status" value="1"/>
</dbReference>
<feature type="domain" description="N-acetyltransferase" evidence="1">
    <location>
        <begin position="16"/>
        <end position="186"/>
    </location>
</feature>
<dbReference type="RefSeq" id="WP_044584762.1">
    <property type="nucleotide sequence ID" value="NZ_CP007512.1"/>
</dbReference>
<dbReference type="InterPro" id="IPR000182">
    <property type="entry name" value="GNAT_dom"/>
</dbReference>
<dbReference type="KEGG" id="bby:CY96_17145"/>
<organism evidence="2 3">
    <name type="scientific">Bacillus bombysepticus str. Wang</name>
    <dbReference type="NCBI Taxonomy" id="1330043"/>
    <lineage>
        <taxon>Bacteria</taxon>
        <taxon>Bacillati</taxon>
        <taxon>Bacillota</taxon>
        <taxon>Bacilli</taxon>
        <taxon>Bacillales</taxon>
        <taxon>Bacillaceae</taxon>
        <taxon>Bacillus</taxon>
        <taxon>Bacillus cereus group</taxon>
    </lineage>
</organism>
<dbReference type="PANTHER" id="PTHR43792:SF9">
    <property type="entry name" value="RIBOSOMAL-PROTEIN-ALANINE ACETYLTRANSFERASE"/>
    <property type="match status" value="1"/>
</dbReference>
<dbReference type="Gene3D" id="3.40.630.30">
    <property type="match status" value="1"/>
</dbReference>
<dbReference type="AlphaFoldDB" id="A0A9W3L4D9"/>
<gene>
    <name evidence="2" type="ORF">CY96_17145</name>
</gene>
<name>A0A9W3L4D9_9BACI</name>
<evidence type="ECO:0000259" key="1">
    <source>
        <dbReference type="PROSITE" id="PS51186"/>
    </source>
</evidence>
<dbReference type="GO" id="GO:0005737">
    <property type="term" value="C:cytoplasm"/>
    <property type="evidence" value="ECO:0007669"/>
    <property type="project" value="TreeGrafter"/>
</dbReference>
<dbReference type="SUPFAM" id="SSF55729">
    <property type="entry name" value="Acyl-CoA N-acyltransferases (Nat)"/>
    <property type="match status" value="1"/>
</dbReference>